<dbReference type="Gene3D" id="3.40.50.300">
    <property type="entry name" value="P-loop containing nucleotide triphosphate hydrolases"/>
    <property type="match status" value="1"/>
</dbReference>
<dbReference type="InterPro" id="IPR003593">
    <property type="entry name" value="AAA+_ATPase"/>
</dbReference>
<evidence type="ECO:0000256" key="1">
    <source>
        <dbReference type="ARBA" id="ARBA00022448"/>
    </source>
</evidence>
<dbReference type="PANTHER" id="PTHR43166">
    <property type="entry name" value="AMINO ACID IMPORT ATP-BINDING PROTEIN"/>
    <property type="match status" value="1"/>
</dbReference>
<dbReference type="InterPro" id="IPR017871">
    <property type="entry name" value="ABC_transporter-like_CS"/>
</dbReference>
<keyword evidence="6" id="KW-0029">Amino-acid transport</keyword>
<dbReference type="Proteomes" id="UP001164803">
    <property type="component" value="Chromosome"/>
</dbReference>
<protein>
    <submittedName>
        <fullName evidence="9">ATP-binding cassette domain-containing protein</fullName>
    </submittedName>
</protein>
<dbReference type="SUPFAM" id="SSF55021">
    <property type="entry name" value="ACT-like"/>
    <property type="match status" value="1"/>
</dbReference>
<dbReference type="EMBL" id="CP104064">
    <property type="protein sequence ID" value="WAH37233.1"/>
    <property type="molecule type" value="Genomic_DNA"/>
</dbReference>
<evidence type="ECO:0000256" key="3">
    <source>
        <dbReference type="ARBA" id="ARBA00022741"/>
    </source>
</evidence>
<keyword evidence="10" id="KW-1185">Reference proteome</keyword>
<dbReference type="CDD" id="cd03258">
    <property type="entry name" value="ABC_MetN_methionine_transporter"/>
    <property type="match status" value="1"/>
</dbReference>
<dbReference type="Gene3D" id="3.30.70.260">
    <property type="match status" value="1"/>
</dbReference>
<evidence type="ECO:0000256" key="4">
    <source>
        <dbReference type="ARBA" id="ARBA00022840"/>
    </source>
</evidence>
<gene>
    <name evidence="9" type="ORF">NZD86_01400</name>
</gene>
<dbReference type="PANTHER" id="PTHR43166:SF30">
    <property type="entry name" value="METHIONINE IMPORT ATP-BINDING PROTEIN METN"/>
    <property type="match status" value="1"/>
</dbReference>
<evidence type="ECO:0000256" key="5">
    <source>
        <dbReference type="ARBA" id="ARBA00022967"/>
    </source>
</evidence>
<dbReference type="Pfam" id="PF09383">
    <property type="entry name" value="NIL"/>
    <property type="match status" value="1"/>
</dbReference>
<dbReference type="PROSITE" id="PS00211">
    <property type="entry name" value="ABC_TRANSPORTER_1"/>
    <property type="match status" value="1"/>
</dbReference>
<dbReference type="PROSITE" id="PS50893">
    <property type="entry name" value="ABC_TRANSPORTER_2"/>
    <property type="match status" value="1"/>
</dbReference>
<dbReference type="GO" id="GO:0005524">
    <property type="term" value="F:ATP binding"/>
    <property type="evidence" value="ECO:0007669"/>
    <property type="project" value="UniProtKB-KW"/>
</dbReference>
<dbReference type="InterPro" id="IPR045865">
    <property type="entry name" value="ACT-like_dom_sf"/>
</dbReference>
<keyword evidence="1" id="KW-0813">Transport</keyword>
<sequence>MIQLTNVEKSFPHKGQLVHAVNDVTLSIEAGEIFGLIGYSGAGKSTLLRCMNLLEKPTSGRVVVDGQELTTLSKGALQKARRKIGMIFQHFHLLSSATVADNIAFPLRLEGMSRSDIKTRVEEMLHVVGLDGYESKYPSQLSGGQKQRVAIARALANKPDILLCDEATSALDPETTGSILKLLLDINRTLRLTIVIVTHQMEVVREICDRVAVMSEGKIVETGSVADILVNPTHPVTRRLTGMAAESAKRSFAELAEADASIVQIAFQGSLTYEPVLADVAVQTGCRFSILQGSIDLLKDVPYGRLTLKWTGDEASRRRAIMSLQARGCTVTAYESETETEVGASC</sequence>
<proteinExistence type="predicted"/>
<dbReference type="InterPro" id="IPR018449">
    <property type="entry name" value="NIL_domain"/>
</dbReference>
<keyword evidence="7" id="KW-0472">Membrane</keyword>
<evidence type="ECO:0000256" key="2">
    <source>
        <dbReference type="ARBA" id="ARBA00022475"/>
    </source>
</evidence>
<dbReference type="SMART" id="SM00930">
    <property type="entry name" value="NIL"/>
    <property type="match status" value="1"/>
</dbReference>
<reference evidence="9" key="1">
    <citation type="submission" date="2022-08" db="EMBL/GenBank/DDBJ databases">
        <title>Alicyclobacillus dauci DSM2870, complete genome.</title>
        <authorList>
            <person name="Wang Q."/>
            <person name="Cai R."/>
            <person name="Wang Z."/>
        </authorList>
    </citation>
    <scope>NUCLEOTIDE SEQUENCE</scope>
    <source>
        <strain evidence="9">DSM 28700</strain>
    </source>
</reference>
<dbReference type="InterPro" id="IPR003439">
    <property type="entry name" value="ABC_transporter-like_ATP-bd"/>
</dbReference>
<keyword evidence="4 9" id="KW-0067">ATP-binding</keyword>
<evidence type="ECO:0000256" key="7">
    <source>
        <dbReference type="ARBA" id="ARBA00023136"/>
    </source>
</evidence>
<dbReference type="SUPFAM" id="SSF52540">
    <property type="entry name" value="P-loop containing nucleoside triphosphate hydrolases"/>
    <property type="match status" value="1"/>
</dbReference>
<evidence type="ECO:0000313" key="9">
    <source>
        <dbReference type="EMBL" id="WAH37233.1"/>
    </source>
</evidence>
<keyword evidence="3" id="KW-0547">Nucleotide-binding</keyword>
<dbReference type="RefSeq" id="WP_268044694.1">
    <property type="nucleotide sequence ID" value="NZ_CP104064.1"/>
</dbReference>
<dbReference type="InterPro" id="IPR041701">
    <property type="entry name" value="MetN_ABC"/>
</dbReference>
<evidence type="ECO:0000313" key="10">
    <source>
        <dbReference type="Proteomes" id="UP001164803"/>
    </source>
</evidence>
<dbReference type="SMART" id="SM00382">
    <property type="entry name" value="AAA"/>
    <property type="match status" value="1"/>
</dbReference>
<organism evidence="9 10">
    <name type="scientific">Alicyclobacillus dauci</name>
    <dbReference type="NCBI Taxonomy" id="1475485"/>
    <lineage>
        <taxon>Bacteria</taxon>
        <taxon>Bacillati</taxon>
        <taxon>Bacillota</taxon>
        <taxon>Bacilli</taxon>
        <taxon>Bacillales</taxon>
        <taxon>Alicyclobacillaceae</taxon>
        <taxon>Alicyclobacillus</taxon>
    </lineage>
</organism>
<keyword evidence="5" id="KW-1278">Translocase</keyword>
<keyword evidence="2" id="KW-1003">Cell membrane</keyword>
<dbReference type="Pfam" id="PF00005">
    <property type="entry name" value="ABC_tran"/>
    <property type="match status" value="1"/>
</dbReference>
<evidence type="ECO:0000256" key="6">
    <source>
        <dbReference type="ARBA" id="ARBA00022970"/>
    </source>
</evidence>
<evidence type="ECO:0000259" key="8">
    <source>
        <dbReference type="PROSITE" id="PS50893"/>
    </source>
</evidence>
<accession>A0ABY6Z3Y6</accession>
<feature type="domain" description="ABC transporter" evidence="8">
    <location>
        <begin position="2"/>
        <end position="241"/>
    </location>
</feature>
<dbReference type="InterPro" id="IPR027417">
    <property type="entry name" value="P-loop_NTPase"/>
</dbReference>
<dbReference type="InterPro" id="IPR050086">
    <property type="entry name" value="MetN_ABC_transporter-like"/>
</dbReference>
<name>A0ABY6Z3Y6_9BACL</name>